<name>A0A218UYZ5_9PASE</name>
<proteinExistence type="inferred from homology"/>
<dbReference type="Gene3D" id="1.10.287.520">
    <property type="entry name" value="Helix hairpin bin"/>
    <property type="match status" value="1"/>
</dbReference>
<keyword evidence="6" id="KW-0891">Chondrogenesis</keyword>
<accession>A0A218UYZ5</accession>
<comment type="caution">
    <text evidence="8">The sequence shown here is derived from an EMBL/GenBank/DDBJ whole genome shotgun (WGS) entry which is preliminary data.</text>
</comment>
<evidence type="ECO:0000256" key="2">
    <source>
        <dbReference type="ARBA" id="ARBA00007480"/>
    </source>
</evidence>
<dbReference type="GO" id="GO:0030514">
    <property type="term" value="P:negative regulation of BMP signaling pathway"/>
    <property type="evidence" value="ECO:0007669"/>
    <property type="project" value="InterPro"/>
</dbReference>
<dbReference type="Pfam" id="PF05806">
    <property type="entry name" value="Noggin"/>
    <property type="match status" value="1"/>
</dbReference>
<organism evidence="8 9">
    <name type="scientific">Lonchura striata</name>
    <name type="common">white-rumped munia</name>
    <dbReference type="NCBI Taxonomy" id="40157"/>
    <lineage>
        <taxon>Eukaryota</taxon>
        <taxon>Metazoa</taxon>
        <taxon>Chordata</taxon>
        <taxon>Craniata</taxon>
        <taxon>Vertebrata</taxon>
        <taxon>Euteleostomi</taxon>
        <taxon>Archelosauria</taxon>
        <taxon>Archosauria</taxon>
        <taxon>Dinosauria</taxon>
        <taxon>Saurischia</taxon>
        <taxon>Theropoda</taxon>
        <taxon>Coelurosauria</taxon>
        <taxon>Aves</taxon>
        <taxon>Neognathae</taxon>
        <taxon>Neoaves</taxon>
        <taxon>Telluraves</taxon>
        <taxon>Australaves</taxon>
        <taxon>Passeriformes</taxon>
        <taxon>Passeroidea</taxon>
        <taxon>Estrildidae</taxon>
        <taxon>Estrildinae</taxon>
        <taxon>Lonchura</taxon>
    </lineage>
</organism>
<gene>
    <name evidence="8" type="primary">NOG_1</name>
    <name evidence="8" type="ORF">RLOC_00008498</name>
</gene>
<evidence type="ECO:0000256" key="7">
    <source>
        <dbReference type="SAM" id="MobiDB-lite"/>
    </source>
</evidence>
<comment type="subcellular location">
    <subcellularLocation>
        <location evidence="1">Secreted</location>
    </subcellularLocation>
</comment>
<evidence type="ECO:0000313" key="8">
    <source>
        <dbReference type="EMBL" id="OWK58929.1"/>
    </source>
</evidence>
<evidence type="ECO:0000256" key="4">
    <source>
        <dbReference type="ARBA" id="ARBA00022525"/>
    </source>
</evidence>
<feature type="compositionally biased region" description="Pro residues" evidence="7">
    <location>
        <begin position="159"/>
        <end position="175"/>
    </location>
</feature>
<dbReference type="PANTHER" id="PTHR10494:SF6">
    <property type="entry name" value="NOGGIN"/>
    <property type="match status" value="1"/>
</dbReference>
<comment type="similarity">
    <text evidence="2">Belongs to the noggin family.</text>
</comment>
<dbReference type="EMBL" id="MUZQ01000089">
    <property type="protein sequence ID" value="OWK58929.1"/>
    <property type="molecule type" value="Genomic_DNA"/>
</dbReference>
<sequence>MGRRPWSHLKYNVMITVKKPVIITAQARLKGHQLPFIGKVATTSSNDGAGYGEGGAGPFPSAAAQIIPTSAVTGETIRLLPATCPSGGNERGVPASSLSAAVTREKGKAMPRDAVITQGMRQSTSCSRAQPVTALLAMEGPHRSCLLLLLCLLPPPGIPGPPPPLEEPGEPPRPPSGTAEPTAQLLRGQPSAPARPYSLSLSPEDYRYAPKPRHLRPGRLRRLLGSAFDPFWMATEEPRRRNGSILEENLESTSRDLAEGAGRYHRKLWREVEGLELPPELAGALARRLRQWLVERASCRLTSAWVDLGPVFWPRWVRHTTCETGPPGCSWPPGMSCRPAQLTRIKLLAWHCWTPPLPGPPSCTWRHIPYPVVAACKCSCR</sequence>
<evidence type="ECO:0000256" key="1">
    <source>
        <dbReference type="ARBA" id="ARBA00004613"/>
    </source>
</evidence>
<keyword evidence="4" id="KW-0964">Secreted</keyword>
<evidence type="ECO:0000313" key="9">
    <source>
        <dbReference type="Proteomes" id="UP000197619"/>
    </source>
</evidence>
<keyword evidence="5" id="KW-0732">Signal</keyword>
<dbReference type="AlphaFoldDB" id="A0A218UYZ5"/>
<dbReference type="InterPro" id="IPR008717">
    <property type="entry name" value="Noggin"/>
</dbReference>
<dbReference type="GO" id="GO:0009953">
    <property type="term" value="P:dorsal/ventral pattern formation"/>
    <property type="evidence" value="ECO:0007669"/>
    <property type="project" value="TreeGrafter"/>
</dbReference>
<evidence type="ECO:0000256" key="3">
    <source>
        <dbReference type="ARBA" id="ARBA00022473"/>
    </source>
</evidence>
<protein>
    <submittedName>
        <fullName evidence="8">Noggin</fullName>
    </submittedName>
</protein>
<dbReference type="InterPro" id="IPR029034">
    <property type="entry name" value="Cystine-knot_cytokine"/>
</dbReference>
<dbReference type="GO" id="GO:0051216">
    <property type="term" value="P:cartilage development"/>
    <property type="evidence" value="ECO:0007669"/>
    <property type="project" value="UniProtKB-KW"/>
</dbReference>
<evidence type="ECO:0000256" key="6">
    <source>
        <dbReference type="ARBA" id="ARBA00023188"/>
    </source>
</evidence>
<dbReference type="Gene3D" id="2.10.90.10">
    <property type="entry name" value="Cystine-knot cytokines"/>
    <property type="match status" value="1"/>
</dbReference>
<keyword evidence="9" id="KW-1185">Reference proteome</keyword>
<dbReference type="GO" id="GO:0005615">
    <property type="term" value="C:extracellular space"/>
    <property type="evidence" value="ECO:0007669"/>
    <property type="project" value="TreeGrafter"/>
</dbReference>
<evidence type="ECO:0000256" key="5">
    <source>
        <dbReference type="ARBA" id="ARBA00022729"/>
    </source>
</evidence>
<reference evidence="8 9" key="1">
    <citation type="submission" date="2017-05" db="EMBL/GenBank/DDBJ databases">
        <title>Genome of assembly of the Bengalese finch, Lonchura striata domestica.</title>
        <authorList>
            <person name="Colquitt B.M."/>
            <person name="Brainard M.S."/>
        </authorList>
    </citation>
    <scope>NUCLEOTIDE SEQUENCE [LARGE SCALE GENOMIC DNA]</scope>
    <source>
        <strain evidence="8">White83orange57</strain>
    </source>
</reference>
<feature type="region of interest" description="Disordered" evidence="7">
    <location>
        <begin position="159"/>
        <end position="183"/>
    </location>
</feature>
<dbReference type="STRING" id="299123.ENSLSDP00000008490"/>
<keyword evidence="3" id="KW-0217">Developmental protein</keyword>
<dbReference type="PANTHER" id="PTHR10494">
    <property type="entry name" value="BONE MORPHOGENETIC PROTEIN INHIBITOR, NOGGIN"/>
    <property type="match status" value="1"/>
</dbReference>
<dbReference type="GO" id="GO:0001649">
    <property type="term" value="P:osteoblast differentiation"/>
    <property type="evidence" value="ECO:0007669"/>
    <property type="project" value="TreeGrafter"/>
</dbReference>
<dbReference type="Proteomes" id="UP000197619">
    <property type="component" value="Unassembled WGS sequence"/>
</dbReference>
<dbReference type="SUPFAM" id="SSF57501">
    <property type="entry name" value="Cystine-knot cytokines"/>
    <property type="match status" value="1"/>
</dbReference>
<dbReference type="GO" id="GO:0045596">
    <property type="term" value="P:negative regulation of cell differentiation"/>
    <property type="evidence" value="ECO:0007669"/>
    <property type="project" value="InterPro"/>
</dbReference>